<evidence type="ECO:0000259" key="4">
    <source>
        <dbReference type="Pfam" id="PF20160"/>
    </source>
</evidence>
<accession>A0A127AVS8</accession>
<reference evidence="6" key="1">
    <citation type="journal article" date="2015" name="Int J Genomics">
        <title>Genome-Wide Identification and Characterization of the LRR-RLK Gene Family in Two Vernicia Species.</title>
        <authorList>
            <person name="Zhu H."/>
            <person name="Wang Y."/>
            <person name="Yin H."/>
            <person name="Gao M."/>
            <person name="Zhang Q."/>
            <person name="Chen Y."/>
        </authorList>
    </citation>
    <scope>NUCLEOTIDE SEQUENCE</scope>
</reference>
<evidence type="ECO:0000256" key="3">
    <source>
        <dbReference type="ARBA" id="ARBA00022821"/>
    </source>
</evidence>
<dbReference type="AlphaFoldDB" id="A0A127AVS8"/>
<dbReference type="PANTHER" id="PTHR45752:SF195">
    <property type="entry name" value="LEUCINE-RICH REPEAT (LRR) FAMILY PROTEIN-RELATED"/>
    <property type="match status" value="1"/>
</dbReference>
<keyword evidence="1" id="KW-0433">Leucine-rich repeat</keyword>
<organism evidence="6">
    <name type="scientific">Vernicia fordii</name>
    <name type="common">Tung</name>
    <name type="synonym">Aleurites fordii</name>
    <dbReference type="NCBI Taxonomy" id="73154"/>
    <lineage>
        <taxon>Eukaryota</taxon>
        <taxon>Viridiplantae</taxon>
        <taxon>Streptophyta</taxon>
        <taxon>Embryophyta</taxon>
        <taxon>Tracheophyta</taxon>
        <taxon>Spermatophyta</taxon>
        <taxon>Magnoliopsida</taxon>
        <taxon>eudicotyledons</taxon>
        <taxon>Gunneridae</taxon>
        <taxon>Pentapetalae</taxon>
        <taxon>rosids</taxon>
        <taxon>fabids</taxon>
        <taxon>Malpighiales</taxon>
        <taxon>Euphorbiaceae</taxon>
        <taxon>Crotonoideae</taxon>
        <taxon>Aleuritideae</taxon>
        <taxon>Vernicia</taxon>
    </lineage>
</organism>
<keyword evidence="3" id="KW-0611">Plant defense</keyword>
<dbReference type="InterPro" id="IPR001611">
    <property type="entry name" value="Leu-rich_rpt"/>
</dbReference>
<sequence length="568" mass="63578">PDLSKAQNLERLELVTCQSLADVSSSLQHLNKLVYVNLSDCTNLRSLSSGINLKSLKALVLTSCSNLTKLTEISGDVRFLCLSDTAIEELPLSIGSLPNLVDLALKNCTRLRKLPNCIVKLTSLSNLFLSGCLNMRVFPEIPENVESLDLSGTAIEEVPSSICSLSRLLKLNVSNCKRLKSFPSSICKLGCLRSLSLSGCLNITKFPEFHENIEWLDFSDTAIEEVPSSICSLSRLFQLNMSNCKKLKSFPSSIYRLECLKTLSLSGCTALQIFHNLKSFPCLQQLDVSNCDLLEIPSNLSDLFSLEDLDLSKNNFESLPASIKHLTQLKSLNVSYCKRLRYLLDIPPRIKVLKACYCTSLATVPRTKSLWEPDFEHWDFSNCFGLDQNEINKVVEDAQCSSLLMSTPSKDHLSRFCFLGSEIPEWFYNKGVGSSLTFKLLSNGLQLMGIALCVVIGCENPSLVRKVSCKCHFKATTVEHDDLTFISLFESRNEDIILESDNIFNDLNHMKILSDSRIMSSFLDSKREMKVRSSCSTVVALKWHLQLTFLTREGFSQPITTQRAMPMS</sequence>
<evidence type="ECO:0000256" key="1">
    <source>
        <dbReference type="ARBA" id="ARBA00022614"/>
    </source>
</evidence>
<dbReference type="PANTHER" id="PTHR45752">
    <property type="entry name" value="LEUCINE-RICH REPEAT-CONTAINING"/>
    <property type="match status" value="1"/>
</dbReference>
<proteinExistence type="evidence at transcript level"/>
<feature type="domain" description="C-JID" evidence="4">
    <location>
        <begin position="419"/>
        <end position="513"/>
    </location>
</feature>
<dbReference type="SUPFAM" id="SSF52058">
    <property type="entry name" value="L domain-like"/>
    <property type="match status" value="2"/>
</dbReference>
<dbReference type="InterPro" id="IPR050715">
    <property type="entry name" value="LRR-SigEffector_domain"/>
</dbReference>
<dbReference type="PROSITE" id="PS51450">
    <property type="entry name" value="LRR"/>
    <property type="match status" value="1"/>
</dbReference>
<feature type="domain" description="Disease resistance protein RPS4B/Roq1-like leucine-rich repeats" evidence="5">
    <location>
        <begin position="191"/>
        <end position="364"/>
    </location>
</feature>
<dbReference type="InterPro" id="IPR045344">
    <property type="entry name" value="C-JID"/>
</dbReference>
<dbReference type="Pfam" id="PF20160">
    <property type="entry name" value="C-JID"/>
    <property type="match status" value="1"/>
</dbReference>
<protein>
    <submittedName>
        <fullName evidence="6">LRR-RLK</fullName>
    </submittedName>
</protein>
<feature type="non-terminal residue" evidence="6">
    <location>
        <position position="1"/>
    </location>
</feature>
<dbReference type="InterPro" id="IPR032675">
    <property type="entry name" value="LRR_dom_sf"/>
</dbReference>
<dbReference type="Gene3D" id="3.80.10.10">
    <property type="entry name" value="Ribonuclease Inhibitor"/>
    <property type="match status" value="3"/>
</dbReference>
<keyword evidence="2" id="KW-0677">Repeat</keyword>
<dbReference type="Pfam" id="PF23286">
    <property type="entry name" value="LRR_13"/>
    <property type="match status" value="1"/>
</dbReference>
<dbReference type="InterPro" id="IPR058546">
    <property type="entry name" value="RPS4B/Roq1-like_LRR"/>
</dbReference>
<evidence type="ECO:0000259" key="5">
    <source>
        <dbReference type="Pfam" id="PF23286"/>
    </source>
</evidence>
<name>A0A127AVS8_VERFO</name>
<evidence type="ECO:0000313" key="6">
    <source>
        <dbReference type="EMBL" id="AMM42842.1"/>
    </source>
</evidence>
<dbReference type="EMBL" id="KT805588">
    <property type="protein sequence ID" value="AMM42842.1"/>
    <property type="molecule type" value="mRNA"/>
</dbReference>
<evidence type="ECO:0000256" key="2">
    <source>
        <dbReference type="ARBA" id="ARBA00022737"/>
    </source>
</evidence>